<protein>
    <submittedName>
        <fullName evidence="1">Uncharacterized protein</fullName>
    </submittedName>
</protein>
<proteinExistence type="predicted"/>
<evidence type="ECO:0000313" key="2">
    <source>
        <dbReference type="Proteomes" id="UP000593573"/>
    </source>
</evidence>
<dbReference type="EMBL" id="JABFAB010000011">
    <property type="protein sequence ID" value="MBA0664078.1"/>
    <property type="molecule type" value="Genomic_DNA"/>
</dbReference>
<gene>
    <name evidence="1" type="ORF">Goklo_004142</name>
</gene>
<name>A0A7J8VMV8_9ROSI</name>
<keyword evidence="2" id="KW-1185">Reference proteome</keyword>
<reference evidence="1 2" key="1">
    <citation type="journal article" date="2019" name="Genome Biol. Evol.">
        <title>Insights into the evolution of the New World diploid cottons (Gossypium, subgenus Houzingenia) based on genome sequencing.</title>
        <authorList>
            <person name="Grover C.E."/>
            <person name="Arick M.A. 2nd"/>
            <person name="Thrash A."/>
            <person name="Conover J.L."/>
            <person name="Sanders W.S."/>
            <person name="Peterson D.G."/>
            <person name="Frelichowski J.E."/>
            <person name="Scheffler J.A."/>
            <person name="Scheffler B.E."/>
            <person name="Wendel J.F."/>
        </authorList>
    </citation>
    <scope>NUCLEOTIDE SEQUENCE [LARGE SCALE GENOMIC DNA]</scope>
    <source>
        <strain evidence="1">57</strain>
        <tissue evidence="1">Leaf</tissue>
    </source>
</reference>
<evidence type="ECO:0000313" key="1">
    <source>
        <dbReference type="EMBL" id="MBA0664078.1"/>
    </source>
</evidence>
<comment type="caution">
    <text evidence="1">The sequence shown here is derived from an EMBL/GenBank/DDBJ whole genome shotgun (WGS) entry which is preliminary data.</text>
</comment>
<sequence>MPFLLSENYREKMMLNQKFVLTLEIGKGLVKDFVPVNPNTPINRRMAFLTCWLLKA</sequence>
<dbReference type="AlphaFoldDB" id="A0A7J8VMV8"/>
<organism evidence="1 2">
    <name type="scientific">Gossypium klotzschianum</name>
    <dbReference type="NCBI Taxonomy" id="34286"/>
    <lineage>
        <taxon>Eukaryota</taxon>
        <taxon>Viridiplantae</taxon>
        <taxon>Streptophyta</taxon>
        <taxon>Embryophyta</taxon>
        <taxon>Tracheophyta</taxon>
        <taxon>Spermatophyta</taxon>
        <taxon>Magnoliopsida</taxon>
        <taxon>eudicotyledons</taxon>
        <taxon>Gunneridae</taxon>
        <taxon>Pentapetalae</taxon>
        <taxon>rosids</taxon>
        <taxon>malvids</taxon>
        <taxon>Malvales</taxon>
        <taxon>Malvaceae</taxon>
        <taxon>Malvoideae</taxon>
        <taxon>Gossypium</taxon>
    </lineage>
</organism>
<dbReference type="Proteomes" id="UP000593573">
    <property type="component" value="Unassembled WGS sequence"/>
</dbReference>
<accession>A0A7J8VMV8</accession>